<keyword evidence="3" id="KW-0479">Metal-binding</keyword>
<name>A0AAJ7DZG5_9HYME</name>
<keyword evidence="5" id="KW-0378">Hydrolase</keyword>
<dbReference type="GO" id="GO:0046872">
    <property type="term" value="F:metal ion binding"/>
    <property type="evidence" value="ECO:0007669"/>
    <property type="project" value="UniProtKB-KW"/>
</dbReference>
<dbReference type="InterPro" id="IPR017850">
    <property type="entry name" value="Alkaline_phosphatase_core_sf"/>
</dbReference>
<evidence type="ECO:0000256" key="5">
    <source>
        <dbReference type="ARBA" id="ARBA00022801"/>
    </source>
</evidence>
<dbReference type="InterPro" id="IPR000917">
    <property type="entry name" value="Sulfatase_N"/>
</dbReference>
<evidence type="ECO:0000256" key="2">
    <source>
        <dbReference type="ARBA" id="ARBA00008779"/>
    </source>
</evidence>
<keyword evidence="4" id="KW-0732">Signal</keyword>
<evidence type="ECO:0000256" key="4">
    <source>
        <dbReference type="ARBA" id="ARBA00022729"/>
    </source>
</evidence>
<evidence type="ECO:0000313" key="9">
    <source>
        <dbReference type="RefSeq" id="XP_011502080.1"/>
    </source>
</evidence>
<sequence length="576" mass="65989">MYCPLFTDSKTRQIRLSNDLAKMLCKMFYTLGLVAAMLSSISAISHDIGRSNFLLVIVDDLRPALGCYGDRRAHTPNIDRLASEGIRFEKAYAQQALCGPSRNSLLTSRRPDTLGLYDFYSYWREVAGNYTTLPEHLRNNGYTTVSLGKVFHPGASSNYSDDSPYSWSRTPFHPRTDRFKDAPVCSGQRSPPARNLICPVRVSSMPTRTLPDIEILNAAKQFLNSNREEPFFLAVGFQKPHIPLKYPKRYMRFHSLRKFVLPDKYEWPINVSHVAYNSWMDLRRRNDVKKLKLRCPWQKIPKKYARKIIRAYYSAVTYIDDLIGQLMNELEMLKIRKNTVIILTSDHGWSLGEHAEWAKYSNFEVALRVPLIISIPNLTFKSYDTRNLCLVSKAIRSQNCRTKASVDECCDDCKMIANPVELLDVFPTIAELAGFPVRSCPRKKSDSIPNLCTEGSSLIPLIEGLLRCQSSSWKNAALSQYPRSTTHPTCTASDDEPRLRDITIMGYTLRTIRYRYTAWVGFSAISKRPDWQEILAEELYDHSVDADENFNIANLDASHRVKSDLKNLLIFQLNNE</sequence>
<protein>
    <submittedName>
        <fullName evidence="9">Iduronate 2-sulfatase isoform X1</fullName>
    </submittedName>
</protein>
<evidence type="ECO:0000313" key="8">
    <source>
        <dbReference type="Proteomes" id="UP000695007"/>
    </source>
</evidence>
<keyword evidence="6" id="KW-0106">Calcium</keyword>
<dbReference type="RefSeq" id="XP_011502080.1">
    <property type="nucleotide sequence ID" value="XM_011503778.1"/>
</dbReference>
<keyword evidence="8" id="KW-1185">Reference proteome</keyword>
<evidence type="ECO:0000259" key="7">
    <source>
        <dbReference type="Pfam" id="PF00884"/>
    </source>
</evidence>
<feature type="domain" description="Sulfatase N-terminal" evidence="7">
    <location>
        <begin position="52"/>
        <end position="434"/>
    </location>
</feature>
<dbReference type="InterPro" id="IPR035874">
    <property type="entry name" value="IDS"/>
</dbReference>
<dbReference type="GO" id="GO:0005737">
    <property type="term" value="C:cytoplasm"/>
    <property type="evidence" value="ECO:0007669"/>
    <property type="project" value="TreeGrafter"/>
</dbReference>
<comment type="similarity">
    <text evidence="2">Belongs to the sulfatase family.</text>
</comment>
<comment type="cofactor">
    <cofactor evidence="1">
        <name>Ca(2+)</name>
        <dbReference type="ChEBI" id="CHEBI:29108"/>
    </cofactor>
</comment>
<dbReference type="GeneID" id="105365576"/>
<evidence type="ECO:0000256" key="3">
    <source>
        <dbReference type="ARBA" id="ARBA00022723"/>
    </source>
</evidence>
<dbReference type="Pfam" id="PF00884">
    <property type="entry name" value="Sulfatase"/>
    <property type="match status" value="1"/>
</dbReference>
<dbReference type="CTD" id="3423"/>
<evidence type="ECO:0000256" key="6">
    <source>
        <dbReference type="ARBA" id="ARBA00022837"/>
    </source>
</evidence>
<proteinExistence type="inferred from homology"/>
<dbReference type="Proteomes" id="UP000695007">
    <property type="component" value="Unplaced"/>
</dbReference>
<dbReference type="KEGG" id="csol:105365576"/>
<dbReference type="AlphaFoldDB" id="A0AAJ7DZG5"/>
<dbReference type="SUPFAM" id="SSF53649">
    <property type="entry name" value="Alkaline phosphatase-like"/>
    <property type="match status" value="1"/>
</dbReference>
<dbReference type="PANTHER" id="PTHR45953">
    <property type="entry name" value="IDURONATE 2-SULFATASE"/>
    <property type="match status" value="1"/>
</dbReference>
<dbReference type="GO" id="GO:0004423">
    <property type="term" value="F:iduronate-2-sulfatase activity"/>
    <property type="evidence" value="ECO:0007669"/>
    <property type="project" value="InterPro"/>
</dbReference>
<dbReference type="CDD" id="cd16030">
    <property type="entry name" value="iduronate-2-sulfatase"/>
    <property type="match status" value="1"/>
</dbReference>
<reference evidence="9" key="1">
    <citation type="submission" date="2025-08" db="UniProtKB">
        <authorList>
            <consortium name="RefSeq"/>
        </authorList>
    </citation>
    <scope>IDENTIFICATION</scope>
</reference>
<dbReference type="PANTHER" id="PTHR45953:SF1">
    <property type="entry name" value="IDURONATE 2-SULFATASE"/>
    <property type="match status" value="1"/>
</dbReference>
<evidence type="ECO:0000256" key="1">
    <source>
        <dbReference type="ARBA" id="ARBA00001913"/>
    </source>
</evidence>
<accession>A0AAJ7DZG5</accession>
<organism evidence="8 9">
    <name type="scientific">Ceratosolen solmsi marchali</name>
    <dbReference type="NCBI Taxonomy" id="326594"/>
    <lineage>
        <taxon>Eukaryota</taxon>
        <taxon>Metazoa</taxon>
        <taxon>Ecdysozoa</taxon>
        <taxon>Arthropoda</taxon>
        <taxon>Hexapoda</taxon>
        <taxon>Insecta</taxon>
        <taxon>Pterygota</taxon>
        <taxon>Neoptera</taxon>
        <taxon>Endopterygota</taxon>
        <taxon>Hymenoptera</taxon>
        <taxon>Apocrita</taxon>
        <taxon>Proctotrupomorpha</taxon>
        <taxon>Chalcidoidea</taxon>
        <taxon>Agaonidae</taxon>
        <taxon>Agaoninae</taxon>
        <taxon>Ceratosolen</taxon>
    </lineage>
</organism>
<gene>
    <name evidence="9" type="primary">LOC105365576</name>
</gene>
<dbReference type="Gene3D" id="3.40.720.10">
    <property type="entry name" value="Alkaline Phosphatase, subunit A"/>
    <property type="match status" value="1"/>
</dbReference>